<feature type="region of interest" description="Disordered" evidence="8">
    <location>
        <begin position="459"/>
        <end position="481"/>
    </location>
</feature>
<organism evidence="10 11">
    <name type="scientific">Caproicibacterium lactatifermentans</name>
    <dbReference type="NCBI Taxonomy" id="2666138"/>
    <lineage>
        <taxon>Bacteria</taxon>
        <taxon>Bacillati</taxon>
        <taxon>Bacillota</taxon>
        <taxon>Clostridia</taxon>
        <taxon>Eubacteriales</taxon>
        <taxon>Oscillospiraceae</taxon>
        <taxon>Caproicibacterium</taxon>
    </lineage>
</organism>
<dbReference type="FunFam" id="3.40.50.300:FF:000901">
    <property type="entry name" value="Chromosome partition protein Smc"/>
    <property type="match status" value="1"/>
</dbReference>
<feature type="binding site" evidence="7">
    <location>
        <begin position="32"/>
        <end position="39"/>
    </location>
    <ligand>
        <name>ATP</name>
        <dbReference type="ChEBI" id="CHEBI:30616"/>
    </ligand>
</feature>
<dbReference type="GO" id="GO:0005694">
    <property type="term" value="C:chromosome"/>
    <property type="evidence" value="ECO:0007669"/>
    <property type="project" value="InterPro"/>
</dbReference>
<dbReference type="Gene3D" id="1.20.1060.20">
    <property type="match status" value="1"/>
</dbReference>
<dbReference type="SUPFAM" id="SSF52540">
    <property type="entry name" value="P-loop containing nucleoside triphosphate hydrolases"/>
    <property type="match status" value="1"/>
</dbReference>
<evidence type="ECO:0000256" key="5">
    <source>
        <dbReference type="ARBA" id="ARBA00023054"/>
    </source>
</evidence>
<evidence type="ECO:0000256" key="2">
    <source>
        <dbReference type="ARBA" id="ARBA00022490"/>
    </source>
</evidence>
<dbReference type="KEGG" id="clf:GJQ69_04790"/>
<dbReference type="InterPro" id="IPR011890">
    <property type="entry name" value="SMC_prok"/>
</dbReference>
<dbReference type="InterPro" id="IPR024704">
    <property type="entry name" value="SMC"/>
</dbReference>
<dbReference type="Pfam" id="PF02463">
    <property type="entry name" value="SMC_N"/>
    <property type="match status" value="1"/>
</dbReference>
<evidence type="ECO:0000256" key="3">
    <source>
        <dbReference type="ARBA" id="ARBA00022741"/>
    </source>
</evidence>
<feature type="coiled-coil region" evidence="7">
    <location>
        <begin position="997"/>
        <end position="1034"/>
    </location>
</feature>
<dbReference type="InterPro" id="IPR027417">
    <property type="entry name" value="P-loop_NTPase"/>
</dbReference>
<keyword evidence="2 7" id="KW-0963">Cytoplasm</keyword>
<evidence type="ECO:0000256" key="4">
    <source>
        <dbReference type="ARBA" id="ARBA00022840"/>
    </source>
</evidence>
<protein>
    <recommendedName>
        <fullName evidence="7">Chromosome partition protein Smc</fullName>
    </recommendedName>
</protein>
<dbReference type="InterPro" id="IPR036277">
    <property type="entry name" value="SMC_hinge_sf"/>
</dbReference>
<evidence type="ECO:0000313" key="11">
    <source>
        <dbReference type="Proteomes" id="UP000501316"/>
    </source>
</evidence>
<keyword evidence="6 7" id="KW-0238">DNA-binding</keyword>
<name>A0A859DSQ5_9FIRM</name>
<dbReference type="GO" id="GO:0003677">
    <property type="term" value="F:DNA binding"/>
    <property type="evidence" value="ECO:0007669"/>
    <property type="project" value="UniProtKB-UniRule"/>
</dbReference>
<keyword evidence="5 7" id="KW-0175">Coiled coil</keyword>
<evidence type="ECO:0000256" key="7">
    <source>
        <dbReference type="HAMAP-Rule" id="MF_01894"/>
    </source>
</evidence>
<comment type="function">
    <text evidence="7">Required for chromosome condensation and partitioning.</text>
</comment>
<proteinExistence type="inferred from homology"/>
<dbReference type="RefSeq" id="WP_174193108.1">
    <property type="nucleotide sequence ID" value="NZ_CP046051.1"/>
</dbReference>
<dbReference type="Gene3D" id="3.30.70.1620">
    <property type="match status" value="1"/>
</dbReference>
<feature type="region of interest" description="Disordered" evidence="8">
    <location>
        <begin position="290"/>
        <end position="313"/>
    </location>
</feature>
<reference evidence="10 11" key="1">
    <citation type="submission" date="2019-11" db="EMBL/GenBank/DDBJ databases">
        <authorList>
            <person name="Ren C."/>
            <person name="Wang H."/>
            <person name="Xu Y."/>
        </authorList>
    </citation>
    <scope>NUCLEOTIDE SEQUENCE [LARGE SCALE GENOMIC DNA]</scope>
    <source>
        <strain evidence="10 11">LBM 19010</strain>
    </source>
</reference>
<dbReference type="NCBIfam" id="TIGR02168">
    <property type="entry name" value="SMC_prok_B"/>
    <property type="match status" value="1"/>
</dbReference>
<dbReference type="HAMAP" id="MF_01894">
    <property type="entry name" value="Smc_prok"/>
    <property type="match status" value="1"/>
</dbReference>
<feature type="domain" description="SMC hinge" evidence="9">
    <location>
        <begin position="523"/>
        <end position="639"/>
    </location>
</feature>
<sequence length="1193" mass="134062">MRIRSLEIQGFKTFPDKTVLQLQNGITAVVGPNGSGKSNLSDAVRWVLGEQNVRTLRCTKMEDVIFNGTPQRKAQGYAEVTLNIDNTDRALAFDKDEVAVTRRYYRSGESEYLLNHVAMRLKDINELFMDTGLGRDGYSIIGQGKIDAIVSAKSEDRREIFEEAAGISRCRYRKEDSERQLSAAEDNLVRLNDILAELKGRVDPLKEQSEKAQKFVTYSNEKKDLQIAFWLRQMDQSDKALHTHDDKIMLARTQQEKAEKELNALDRAAEQNFQKITGCAAQIDEVRQQSSSKEEAAAQKDSEAAVLDSDVRHGRETVGRLETELAAASQGREHLQQEAAEKAAKITEQNQQETQLLQSEDDVNKKLESLRAKIRASSADAEDISQQLSQLASHATESKVAEMTAASAMSEIAVRVSHAASTISGKEELFNKLQDSRKDSSQTLADMQARIQDMRISEQQWTQQLQQHRRQTENQKQKADRLQIDARESIRRASLLESLEQNMEGFSRSVKVIMQASARGTISGICGPVSRLITVPPAYTVALETALGASMQHIVVQTEQNAKDAIRMLKHRDAGRATFLPLGNLRSRVLQELSLKDCEGFVGVASELCTSEPTYRGVRENLLGRIAVARDLDAAVEIARRFHYRFRVVTLDGQVVNTGGSLTGGSLARNSGLLSRRSEIARTREKAQAQTAEAEKAAAAYQNCMKKDAAAEAELSALRSGLAARQEDCIRMKANCTQLEKDISNVQKDICSLKAEQATVSQRLSDQKQKQAEARKQSSLFAEQMAALRQKAKELTDSCSSLEQQSESCTAQLQQLRLQLLSVRKDRENLQEALQQLEIRQQESTSQADTLQMEIREQKALIVSAQQKAATAREAAVHLHKEAAAGSSMIEQINQHRMQLEQQDTRLRQQQRNKSDEKETIGHELTRLEERRTNLQRQYDGLAAKLWDEYELTRREAQKSTPLLQEADMPQAQRRLNELKGLIRALGTVNVAAIEEYKEVSKRYEFLSVQIEDVEKSRDELRQLIRDLTHQMQEQFTLRFSQIRRNFTETFRELFGGGTASLELSNPDDILTSGIDITVQPPGKIVSHLESLSGGEKALVAIALYFAIMKVSPPPFCMLDEIDAALDDVNVSRFAAYLRRMSQNTQFIVITHRRGCMEEADTLYGVTMQDEGISQVLVLHPNEIVAFNHDHEE</sequence>
<dbReference type="GO" id="GO:0005524">
    <property type="term" value="F:ATP binding"/>
    <property type="evidence" value="ECO:0007669"/>
    <property type="project" value="UniProtKB-UniRule"/>
</dbReference>
<evidence type="ECO:0000256" key="8">
    <source>
        <dbReference type="SAM" id="MobiDB-lite"/>
    </source>
</evidence>
<dbReference type="GO" id="GO:0007059">
    <property type="term" value="P:chromosome segregation"/>
    <property type="evidence" value="ECO:0007669"/>
    <property type="project" value="UniProtKB-UniRule"/>
</dbReference>
<dbReference type="SMART" id="SM00968">
    <property type="entry name" value="SMC_hinge"/>
    <property type="match status" value="1"/>
</dbReference>
<dbReference type="AlphaFoldDB" id="A0A859DSQ5"/>
<comment type="subunit">
    <text evidence="7">Homodimer.</text>
</comment>
<dbReference type="Pfam" id="PF06470">
    <property type="entry name" value="SMC_hinge"/>
    <property type="match status" value="1"/>
</dbReference>
<dbReference type="GO" id="GO:0007062">
    <property type="term" value="P:sister chromatid cohesion"/>
    <property type="evidence" value="ECO:0007669"/>
    <property type="project" value="InterPro"/>
</dbReference>
<gene>
    <name evidence="7 10" type="primary">smc</name>
    <name evidence="10" type="ORF">GJQ69_04790</name>
</gene>
<comment type="domain">
    <text evidence="7">Contains large globular domains required for ATP hydrolysis at each terminus and a third globular domain forming a flexible hinge near the middle of the molecule. These domains are separated by coiled-coil structures.</text>
</comment>
<dbReference type="InterPro" id="IPR010935">
    <property type="entry name" value="SMC_hinge"/>
</dbReference>
<feature type="coiled-coil region" evidence="7">
    <location>
        <begin position="318"/>
        <end position="387"/>
    </location>
</feature>
<evidence type="ECO:0000256" key="1">
    <source>
        <dbReference type="ARBA" id="ARBA00004496"/>
    </source>
</evidence>
<dbReference type="InterPro" id="IPR003395">
    <property type="entry name" value="RecF/RecN/SMC_N"/>
</dbReference>
<comment type="subcellular location">
    <subcellularLocation>
        <location evidence="1 7">Cytoplasm</location>
    </subcellularLocation>
</comment>
<dbReference type="Gene3D" id="3.40.50.300">
    <property type="entry name" value="P-loop containing nucleotide triphosphate hydrolases"/>
    <property type="match status" value="2"/>
</dbReference>
<keyword evidence="3 7" id="KW-0547">Nucleotide-binding</keyword>
<dbReference type="Proteomes" id="UP000501316">
    <property type="component" value="Chromosome"/>
</dbReference>
<dbReference type="GO" id="GO:0005737">
    <property type="term" value="C:cytoplasm"/>
    <property type="evidence" value="ECO:0007669"/>
    <property type="project" value="UniProtKB-SubCell"/>
</dbReference>
<comment type="similarity">
    <text evidence="7">Belongs to the SMC family.</text>
</comment>
<dbReference type="PIRSF" id="PIRSF005719">
    <property type="entry name" value="SMC"/>
    <property type="match status" value="1"/>
</dbReference>
<dbReference type="Gene3D" id="6.10.140.1720">
    <property type="match status" value="1"/>
</dbReference>
<feature type="compositionally biased region" description="Basic and acidic residues" evidence="8">
    <location>
        <begin position="903"/>
        <end position="923"/>
    </location>
</feature>
<dbReference type="EMBL" id="CP046051">
    <property type="protein sequence ID" value="QKN23852.1"/>
    <property type="molecule type" value="Genomic_DNA"/>
</dbReference>
<evidence type="ECO:0000256" key="6">
    <source>
        <dbReference type="ARBA" id="ARBA00023125"/>
    </source>
</evidence>
<dbReference type="GO" id="GO:0006260">
    <property type="term" value="P:DNA replication"/>
    <property type="evidence" value="ECO:0007669"/>
    <property type="project" value="UniProtKB-UniRule"/>
</dbReference>
<dbReference type="CDD" id="cd03278">
    <property type="entry name" value="ABC_SMC_barmotin"/>
    <property type="match status" value="1"/>
</dbReference>
<evidence type="ECO:0000259" key="9">
    <source>
        <dbReference type="SMART" id="SM00968"/>
    </source>
</evidence>
<dbReference type="PANTHER" id="PTHR43977">
    <property type="entry name" value="STRUCTURAL MAINTENANCE OF CHROMOSOMES PROTEIN 3"/>
    <property type="match status" value="1"/>
</dbReference>
<feature type="coiled-coil region" evidence="7">
    <location>
        <begin position="248"/>
        <end position="275"/>
    </location>
</feature>
<dbReference type="GO" id="GO:0030261">
    <property type="term" value="P:chromosome condensation"/>
    <property type="evidence" value="ECO:0007669"/>
    <property type="project" value="InterPro"/>
</dbReference>
<keyword evidence="4 7" id="KW-0067">ATP-binding</keyword>
<accession>A0A859DSQ5</accession>
<feature type="coiled-coil region" evidence="7">
    <location>
        <begin position="167"/>
        <end position="201"/>
    </location>
</feature>
<dbReference type="SUPFAM" id="SSF75553">
    <property type="entry name" value="Smc hinge domain"/>
    <property type="match status" value="1"/>
</dbReference>
<evidence type="ECO:0000313" key="10">
    <source>
        <dbReference type="EMBL" id="QKN23852.1"/>
    </source>
</evidence>
<feature type="region of interest" description="Disordered" evidence="8">
    <location>
        <begin position="901"/>
        <end position="923"/>
    </location>
</feature>
<dbReference type="GO" id="GO:0016887">
    <property type="term" value="F:ATP hydrolysis activity"/>
    <property type="evidence" value="ECO:0007669"/>
    <property type="project" value="InterPro"/>
</dbReference>
<feature type="compositionally biased region" description="Basic and acidic residues" evidence="8">
    <location>
        <begin position="470"/>
        <end position="481"/>
    </location>
</feature>